<reference evidence="3" key="2">
    <citation type="submission" date="2020-09" db="EMBL/GenBank/DDBJ databases">
        <authorList>
            <person name="Sun Q."/>
            <person name="Zhou Y."/>
        </authorList>
    </citation>
    <scope>NUCLEOTIDE SEQUENCE</scope>
    <source>
        <strain evidence="3">CGMCC 1.15152</strain>
    </source>
</reference>
<dbReference type="PROSITE" id="PS51257">
    <property type="entry name" value="PROKAR_LIPOPROTEIN"/>
    <property type="match status" value="1"/>
</dbReference>
<feature type="chain" id="PRO_5039050378" description="Lipoprotein" evidence="2">
    <location>
        <begin position="25"/>
        <end position="221"/>
    </location>
</feature>
<feature type="region of interest" description="Disordered" evidence="1">
    <location>
        <begin position="33"/>
        <end position="70"/>
    </location>
</feature>
<keyword evidence="4" id="KW-1185">Reference proteome</keyword>
<feature type="signal peptide" evidence="2">
    <location>
        <begin position="1"/>
        <end position="24"/>
    </location>
</feature>
<organism evidence="3 4">
    <name type="scientific">Microbacterium faecale</name>
    <dbReference type="NCBI Taxonomy" id="1804630"/>
    <lineage>
        <taxon>Bacteria</taxon>
        <taxon>Bacillati</taxon>
        <taxon>Actinomycetota</taxon>
        <taxon>Actinomycetes</taxon>
        <taxon>Micrococcales</taxon>
        <taxon>Microbacteriaceae</taxon>
        <taxon>Microbacterium</taxon>
    </lineage>
</organism>
<sequence length="221" mass="22641">MTHPRARRAAAVTAAALLAASVLAACTSDVPAVPESSASTSISPTTPGVTSPTPTPTETPADDPSNADSWVVSTEGIGPVAVTANFDDVLHEIEDTGVGPFDCDGVAYGFAKDNAYDIMVIKDRYDGTDEIVEVSVGWNGDTMGVGPRTAEGLGLGSTKQQVLGTYESAEEVTSVIANRSFVNIADDNGDGTLVFSYLSGYDGAVGVSVITGKEPAYEPCA</sequence>
<evidence type="ECO:0008006" key="5">
    <source>
        <dbReference type="Google" id="ProtNLM"/>
    </source>
</evidence>
<name>A0A917DKV6_9MICO</name>
<protein>
    <recommendedName>
        <fullName evidence="5">Lipoprotein</fullName>
    </recommendedName>
</protein>
<keyword evidence="2" id="KW-0732">Signal</keyword>
<dbReference type="EMBL" id="BMHO01000002">
    <property type="protein sequence ID" value="GGD44190.1"/>
    <property type="molecule type" value="Genomic_DNA"/>
</dbReference>
<dbReference type="Proteomes" id="UP000633205">
    <property type="component" value="Unassembled WGS sequence"/>
</dbReference>
<dbReference type="RefSeq" id="WP_188712905.1">
    <property type="nucleotide sequence ID" value="NZ_BMHO01000002.1"/>
</dbReference>
<evidence type="ECO:0000256" key="1">
    <source>
        <dbReference type="SAM" id="MobiDB-lite"/>
    </source>
</evidence>
<proteinExistence type="predicted"/>
<feature type="compositionally biased region" description="Low complexity" evidence="1">
    <location>
        <begin position="34"/>
        <end position="59"/>
    </location>
</feature>
<accession>A0A917DKV6</accession>
<comment type="caution">
    <text evidence="3">The sequence shown here is derived from an EMBL/GenBank/DDBJ whole genome shotgun (WGS) entry which is preliminary data.</text>
</comment>
<evidence type="ECO:0000256" key="2">
    <source>
        <dbReference type="SAM" id="SignalP"/>
    </source>
</evidence>
<evidence type="ECO:0000313" key="4">
    <source>
        <dbReference type="Proteomes" id="UP000633205"/>
    </source>
</evidence>
<evidence type="ECO:0000313" key="3">
    <source>
        <dbReference type="EMBL" id="GGD44190.1"/>
    </source>
</evidence>
<reference evidence="3" key="1">
    <citation type="journal article" date="2014" name="Int. J. Syst. Evol. Microbiol.">
        <title>Complete genome sequence of Corynebacterium casei LMG S-19264T (=DSM 44701T), isolated from a smear-ripened cheese.</title>
        <authorList>
            <consortium name="US DOE Joint Genome Institute (JGI-PGF)"/>
            <person name="Walter F."/>
            <person name="Albersmeier A."/>
            <person name="Kalinowski J."/>
            <person name="Ruckert C."/>
        </authorList>
    </citation>
    <scope>NUCLEOTIDE SEQUENCE</scope>
    <source>
        <strain evidence="3">CGMCC 1.15152</strain>
    </source>
</reference>
<gene>
    <name evidence="3" type="ORF">GCM10010915_26700</name>
</gene>
<dbReference type="AlphaFoldDB" id="A0A917DKV6"/>